<gene>
    <name evidence="2" type="ORF">A3G00_03910</name>
</gene>
<proteinExistence type="predicted"/>
<keyword evidence="1" id="KW-1133">Transmembrane helix</keyword>
<reference evidence="2 3" key="1">
    <citation type="journal article" date="2016" name="Nat. Commun.">
        <title>Thousands of microbial genomes shed light on interconnected biogeochemical processes in an aquifer system.</title>
        <authorList>
            <person name="Anantharaman K."/>
            <person name="Brown C.T."/>
            <person name="Hug L.A."/>
            <person name="Sharon I."/>
            <person name="Castelle C.J."/>
            <person name="Probst A.J."/>
            <person name="Thomas B.C."/>
            <person name="Singh A."/>
            <person name="Wilkins M.J."/>
            <person name="Karaoz U."/>
            <person name="Brodie E.L."/>
            <person name="Williams K.H."/>
            <person name="Hubbard S.S."/>
            <person name="Banfield J.F."/>
        </authorList>
    </citation>
    <scope>NUCLEOTIDE SEQUENCE [LARGE SCALE GENOMIC DNA]</scope>
</reference>
<evidence type="ECO:0000313" key="3">
    <source>
        <dbReference type="Proteomes" id="UP000178347"/>
    </source>
</evidence>
<keyword evidence="1" id="KW-0812">Transmembrane</keyword>
<dbReference type="EMBL" id="MFQN01000004">
    <property type="protein sequence ID" value="OGH75612.1"/>
    <property type="molecule type" value="Genomic_DNA"/>
</dbReference>
<name>A0A1F6MVG6_9BACT</name>
<dbReference type="Proteomes" id="UP000178347">
    <property type="component" value="Unassembled WGS sequence"/>
</dbReference>
<protein>
    <submittedName>
        <fullName evidence="2">Uncharacterized protein</fullName>
    </submittedName>
</protein>
<sequence>MYFFLKHKLILTALFALGLSLIFGLAPVSADLTENVMGQVKAGAETAQFSEAIDPRLAIMGVVRMILAVTGIVFTILIFYGGYNYFTSHGEEEKAEKGGKIMRMAIIGLIIILFSYSITLFIGSRLPALVTEGGDVAK</sequence>
<evidence type="ECO:0000313" key="2">
    <source>
        <dbReference type="EMBL" id="OGH75612.1"/>
    </source>
</evidence>
<dbReference type="AlphaFoldDB" id="A0A1F6MVG6"/>
<keyword evidence="1" id="KW-0472">Membrane</keyword>
<dbReference type="InterPro" id="IPR043993">
    <property type="entry name" value="T4SS_pilin"/>
</dbReference>
<accession>A0A1F6MVG6</accession>
<feature type="transmembrane region" description="Helical" evidence="1">
    <location>
        <begin position="101"/>
        <end position="122"/>
    </location>
</feature>
<evidence type="ECO:0000256" key="1">
    <source>
        <dbReference type="SAM" id="Phobius"/>
    </source>
</evidence>
<dbReference type="Pfam" id="PF18895">
    <property type="entry name" value="T4SS_pilin"/>
    <property type="match status" value="1"/>
</dbReference>
<feature type="transmembrane region" description="Helical" evidence="1">
    <location>
        <begin position="57"/>
        <end position="80"/>
    </location>
</feature>
<comment type="caution">
    <text evidence="2">The sequence shown here is derived from an EMBL/GenBank/DDBJ whole genome shotgun (WGS) entry which is preliminary data.</text>
</comment>
<organism evidence="2 3">
    <name type="scientific">Candidatus Magasanikbacteria bacterium RIFCSPLOWO2_12_FULL_43_12</name>
    <dbReference type="NCBI Taxonomy" id="1798692"/>
    <lineage>
        <taxon>Bacteria</taxon>
        <taxon>Candidatus Magasanikiibacteriota</taxon>
    </lineage>
</organism>